<dbReference type="SMART" id="SM00387">
    <property type="entry name" value="HATPase_c"/>
    <property type="match status" value="1"/>
</dbReference>
<dbReference type="PRINTS" id="PR00344">
    <property type="entry name" value="BCTRLSENSOR"/>
</dbReference>
<dbReference type="Gene3D" id="3.30.450.40">
    <property type="match status" value="1"/>
</dbReference>
<reference evidence="18" key="1">
    <citation type="submission" date="2020-01" db="EMBL/GenBank/DDBJ databases">
        <authorList>
            <person name="Feng Z.H.Z."/>
        </authorList>
    </citation>
    <scope>NUCLEOTIDE SEQUENCE</scope>
    <source>
        <strain evidence="18">CBS107.38</strain>
    </source>
</reference>
<dbReference type="InterPro" id="IPR004358">
    <property type="entry name" value="Sig_transdc_His_kin-like_C"/>
</dbReference>
<dbReference type="InterPro" id="IPR000719">
    <property type="entry name" value="Prot_kinase_dom"/>
</dbReference>
<evidence type="ECO:0000256" key="2">
    <source>
        <dbReference type="ARBA" id="ARBA00004651"/>
    </source>
</evidence>
<dbReference type="InterPro" id="IPR005467">
    <property type="entry name" value="His_kinase_dom"/>
</dbReference>
<dbReference type="InterPro" id="IPR036890">
    <property type="entry name" value="HATPase_C_sf"/>
</dbReference>
<feature type="compositionally biased region" description="Polar residues" evidence="14">
    <location>
        <begin position="2403"/>
        <end position="2412"/>
    </location>
</feature>
<dbReference type="FunFam" id="1.10.510.10:FF:000579">
    <property type="entry name" value="Sensor histidine kinase/response regulator, putative"/>
    <property type="match status" value="1"/>
</dbReference>
<dbReference type="SUPFAM" id="SSF47384">
    <property type="entry name" value="Homodimeric domain of signal transducing histidine kinase"/>
    <property type="match status" value="1"/>
</dbReference>
<dbReference type="CDD" id="cd00082">
    <property type="entry name" value="HisKA"/>
    <property type="match status" value="1"/>
</dbReference>
<evidence type="ECO:0000259" key="17">
    <source>
        <dbReference type="PROSITE" id="PS50110"/>
    </source>
</evidence>
<evidence type="ECO:0000256" key="11">
    <source>
        <dbReference type="ARBA" id="ARBA00022989"/>
    </source>
</evidence>
<keyword evidence="12" id="KW-0472">Membrane</keyword>
<dbReference type="SUPFAM" id="SSF56112">
    <property type="entry name" value="Protein kinase-like (PK-like)"/>
    <property type="match status" value="1"/>
</dbReference>
<dbReference type="Pfam" id="PF13191">
    <property type="entry name" value="AAA_16"/>
    <property type="match status" value="1"/>
</dbReference>
<evidence type="ECO:0000313" key="19">
    <source>
        <dbReference type="Proteomes" id="UP000596902"/>
    </source>
</evidence>
<dbReference type="GO" id="GO:0005524">
    <property type="term" value="F:ATP binding"/>
    <property type="evidence" value="ECO:0007669"/>
    <property type="project" value="UniProtKB-KW"/>
</dbReference>
<keyword evidence="7" id="KW-0812">Transmembrane</keyword>
<dbReference type="Proteomes" id="UP000596902">
    <property type="component" value="Unassembled WGS sequence"/>
</dbReference>
<feature type="compositionally biased region" description="Polar residues" evidence="14">
    <location>
        <begin position="522"/>
        <end position="546"/>
    </location>
</feature>
<evidence type="ECO:0000256" key="4">
    <source>
        <dbReference type="ARBA" id="ARBA00022475"/>
    </source>
</evidence>
<dbReference type="PROSITE" id="PS50110">
    <property type="entry name" value="RESPONSE_REGULATORY"/>
    <property type="match status" value="1"/>
</dbReference>
<evidence type="ECO:0000259" key="15">
    <source>
        <dbReference type="PROSITE" id="PS50011"/>
    </source>
</evidence>
<dbReference type="PROSITE" id="PS50109">
    <property type="entry name" value="HIS_KIN"/>
    <property type="match status" value="1"/>
</dbReference>
<dbReference type="SUPFAM" id="SSF55781">
    <property type="entry name" value="GAF domain-like"/>
    <property type="match status" value="1"/>
</dbReference>
<gene>
    <name evidence="18" type="ORF">GT037_008931</name>
</gene>
<comment type="catalytic activity">
    <reaction evidence="1">
        <text>ATP + protein L-histidine = ADP + protein N-phospho-L-histidine.</text>
        <dbReference type="EC" id="2.7.13.3"/>
    </reaction>
</comment>
<feature type="domain" description="Protein kinase" evidence="15">
    <location>
        <begin position="83"/>
        <end position="383"/>
    </location>
</feature>
<dbReference type="FunFam" id="1.10.287.130:FF:000003">
    <property type="entry name" value="Histidine kinase"/>
    <property type="match status" value="1"/>
</dbReference>
<feature type="modified residue" description="4-aspartylphosphate" evidence="13">
    <location>
        <position position="2216"/>
    </location>
</feature>
<keyword evidence="19" id="KW-1185">Reference proteome</keyword>
<dbReference type="SMART" id="SM00065">
    <property type="entry name" value="GAF"/>
    <property type="match status" value="1"/>
</dbReference>
<dbReference type="Pfam" id="PF00072">
    <property type="entry name" value="Response_reg"/>
    <property type="match status" value="1"/>
</dbReference>
<keyword evidence="9 18" id="KW-0418">Kinase</keyword>
<dbReference type="Gene3D" id="3.40.50.2300">
    <property type="match status" value="1"/>
</dbReference>
<dbReference type="Pfam" id="PF01590">
    <property type="entry name" value="GAF"/>
    <property type="match status" value="1"/>
</dbReference>
<feature type="region of interest" description="Disordered" evidence="14">
    <location>
        <begin position="2441"/>
        <end position="2469"/>
    </location>
</feature>
<keyword evidence="11" id="KW-1133">Transmembrane helix</keyword>
<dbReference type="FunFam" id="3.30.450.40:FF:000044">
    <property type="entry name" value="Putative sensor histidine kinase/response regulator"/>
    <property type="match status" value="1"/>
</dbReference>
<feature type="compositionally biased region" description="Basic and acidic residues" evidence="14">
    <location>
        <begin position="2323"/>
        <end position="2332"/>
    </location>
</feature>
<dbReference type="InterPro" id="IPR041664">
    <property type="entry name" value="AAA_16"/>
</dbReference>
<dbReference type="Pfam" id="PF02518">
    <property type="entry name" value="HATPase_c"/>
    <property type="match status" value="1"/>
</dbReference>
<keyword evidence="8" id="KW-0547">Nucleotide-binding</keyword>
<dbReference type="PANTHER" id="PTHR43047">
    <property type="entry name" value="TWO-COMPONENT HISTIDINE PROTEIN KINASE"/>
    <property type="match status" value="1"/>
</dbReference>
<dbReference type="EC" id="2.7.13.3" evidence="3"/>
<dbReference type="InterPro" id="IPR001789">
    <property type="entry name" value="Sig_transdc_resp-reg_receiver"/>
</dbReference>
<feature type="region of interest" description="Disordered" evidence="14">
    <location>
        <begin position="497"/>
        <end position="546"/>
    </location>
</feature>
<accession>A0A8H7B1P6</accession>
<feature type="compositionally biased region" description="Basic and acidic residues" evidence="14">
    <location>
        <begin position="2348"/>
        <end position="2359"/>
    </location>
</feature>
<dbReference type="Gene3D" id="1.10.510.10">
    <property type="entry name" value="Transferase(Phosphotransferase) domain 1"/>
    <property type="match status" value="1"/>
</dbReference>
<dbReference type="FunFam" id="3.40.50.2300:FF:000285">
    <property type="entry name" value="Putative sensor histidine kinase/response regulator"/>
    <property type="match status" value="1"/>
</dbReference>
<dbReference type="RefSeq" id="XP_038783323.1">
    <property type="nucleotide sequence ID" value="XM_038933978.1"/>
</dbReference>
<dbReference type="SMART" id="SM00220">
    <property type="entry name" value="S_TKc"/>
    <property type="match status" value="1"/>
</dbReference>
<dbReference type="GeneID" id="62207156"/>
<dbReference type="CDD" id="cd16922">
    <property type="entry name" value="HATPase_EvgS-ArcB-TorS-like"/>
    <property type="match status" value="1"/>
</dbReference>
<dbReference type="SMART" id="SM00388">
    <property type="entry name" value="HisKA"/>
    <property type="match status" value="1"/>
</dbReference>
<feature type="domain" description="Histidine kinase" evidence="16">
    <location>
        <begin position="1891"/>
        <end position="2113"/>
    </location>
</feature>
<feature type="compositionally biased region" description="Polar residues" evidence="14">
    <location>
        <begin position="60"/>
        <end position="106"/>
    </location>
</feature>
<dbReference type="SUPFAM" id="SSF52172">
    <property type="entry name" value="CheY-like"/>
    <property type="match status" value="1"/>
</dbReference>
<dbReference type="InterPro" id="IPR003594">
    <property type="entry name" value="HATPase_dom"/>
</dbReference>
<dbReference type="InterPro" id="IPR036097">
    <property type="entry name" value="HisK_dim/P_sf"/>
</dbReference>
<evidence type="ECO:0000256" key="8">
    <source>
        <dbReference type="ARBA" id="ARBA00022741"/>
    </source>
</evidence>
<keyword evidence="10" id="KW-0067">ATP-binding</keyword>
<dbReference type="Gene3D" id="1.10.287.130">
    <property type="match status" value="1"/>
</dbReference>
<dbReference type="SMART" id="SM00448">
    <property type="entry name" value="REC"/>
    <property type="match status" value="1"/>
</dbReference>
<evidence type="ECO:0000256" key="5">
    <source>
        <dbReference type="ARBA" id="ARBA00022553"/>
    </source>
</evidence>
<feature type="compositionally biased region" description="Polar residues" evidence="14">
    <location>
        <begin position="503"/>
        <end position="514"/>
    </location>
</feature>
<organism evidence="18 19">
    <name type="scientific">Alternaria burnsii</name>
    <dbReference type="NCBI Taxonomy" id="1187904"/>
    <lineage>
        <taxon>Eukaryota</taxon>
        <taxon>Fungi</taxon>
        <taxon>Dikarya</taxon>
        <taxon>Ascomycota</taxon>
        <taxon>Pezizomycotina</taxon>
        <taxon>Dothideomycetes</taxon>
        <taxon>Pleosporomycetidae</taxon>
        <taxon>Pleosporales</taxon>
        <taxon>Pleosporineae</taxon>
        <taxon>Pleosporaceae</taxon>
        <taxon>Alternaria</taxon>
        <taxon>Alternaria sect. Alternaria</taxon>
    </lineage>
</organism>
<dbReference type="EMBL" id="JAAABM010000014">
    <property type="protein sequence ID" value="KAF7672980.1"/>
    <property type="molecule type" value="Genomic_DNA"/>
</dbReference>
<evidence type="ECO:0000256" key="14">
    <source>
        <dbReference type="SAM" id="MobiDB-lite"/>
    </source>
</evidence>
<comment type="subcellular location">
    <subcellularLocation>
        <location evidence="2">Cell membrane</location>
        <topology evidence="2">Multi-pass membrane protein</topology>
    </subcellularLocation>
</comment>
<evidence type="ECO:0000313" key="18">
    <source>
        <dbReference type="EMBL" id="KAF7672980.1"/>
    </source>
</evidence>
<dbReference type="Pfam" id="PF00069">
    <property type="entry name" value="Pkinase"/>
    <property type="match status" value="1"/>
</dbReference>
<keyword evidence="6" id="KW-0808">Transferase</keyword>
<comment type="caution">
    <text evidence="18">The sequence shown here is derived from an EMBL/GenBank/DDBJ whole genome shotgun (WGS) entry which is preliminary data.</text>
</comment>
<keyword evidence="4" id="KW-1003">Cell membrane</keyword>
<dbReference type="CDD" id="cd17546">
    <property type="entry name" value="REC_hyHK_CKI1_RcsC-like"/>
    <property type="match status" value="1"/>
</dbReference>
<dbReference type="InterPro" id="IPR011006">
    <property type="entry name" value="CheY-like_superfamily"/>
</dbReference>
<dbReference type="InterPro" id="IPR003661">
    <property type="entry name" value="HisK_dim/P_dom"/>
</dbReference>
<reference evidence="18" key="2">
    <citation type="submission" date="2020-08" db="EMBL/GenBank/DDBJ databases">
        <title>Draft Genome Sequence of Cumin Blight Pathogen Alternaria burnsii.</title>
        <authorList>
            <person name="Feng Z."/>
        </authorList>
    </citation>
    <scope>NUCLEOTIDE SEQUENCE</scope>
    <source>
        <strain evidence="18">CBS107.38</strain>
    </source>
</reference>
<dbReference type="InterPro" id="IPR029016">
    <property type="entry name" value="GAF-like_dom_sf"/>
</dbReference>
<name>A0A8H7B1P6_9PLEO</name>
<dbReference type="SUPFAM" id="SSF55874">
    <property type="entry name" value="ATPase domain of HSP90 chaperone/DNA topoisomerase II/histidine kinase"/>
    <property type="match status" value="1"/>
</dbReference>
<evidence type="ECO:0000256" key="7">
    <source>
        <dbReference type="ARBA" id="ARBA00022692"/>
    </source>
</evidence>
<sequence>MTTTEDSGRTQRFAHIFARLQELQNYGWDPAIEPFHSSYDNYHFFGYEKTAPKQERPQSRGRSTVASPTLSHSPDSATRSRPTVTRTHRSSGSDASVQTHRTNTTVKGVAREGRPVVCRVSAQTLRLEREFQLAKLVVKESDPECRHFVRPIEFVRLSTKAGEEPLVASIFEAPGPNYLHDLVNFGPNFWKVTSNAQSHQPNPSIPNRGVPLLTFLDFAVGSVECLEILHHGHEIVHGEIRGDAFHFAENGIVKMINFGSGARSFENGLTSAGWSTLSKETGIELKLAFISPEQTGRMPAEPDTRTDIYSLGILFYTMLGGQAPFEGATALDVMQNVISKRIPPISSRRLDVPEALSEVIQRMTQRNIEDRYHSTSGLKHDLARIRELLCEGDVEGLKAFRVGSKDISCFFNLPLKLIGREKEKKTIVDVLERVSRHRRSSIKTLQSLSSGSSFSDQRRDLSFDDVVSESTSSRGSDSRLNSVSADTPVFMGDARSIQHDSQDSVAQSEVSTAEGSVDGRPQLQSANRGRSNNSIESSALHSRSYQSNDGLRTLASTRKLRRKARCEVIVIAGTTGLGKSRLVQSVQSTARSTGYFAMAKFDPAKKAPFDPILRLMSSFFRQICEADVMTEFHQRLRHYLRNSGVWTVLRTYLDLPEWLLNTNGTTKSAQQKDLDTTKDMDRRASSPAVHCGSAGHTAEAWLRSGGASKSSRFMNVFIDVLRLLAVHKLCTWSLEDVQYADPESAELIHHIVQARIPLVLMLTYTNEETLPRELIPLLRHATKVQLLPFSEAQTADYVAETLHRDHQYILPLVAVVQEKSRGNLFYIREILDTCYRKRCVYYEWRENNWVFDLDKVFAVFESPEYGSSVTTDFISKRLTELPSASRKLLAWASLLGGTFSFELLQKLLDPANKPADTGRLPLFDENECAVTALDAALKAYVLMPADQDARFRFSHDRYLTAAVNSLDSDWDTQLMHFTIAKMITAGEEYNDDSTIGSKALYMQSRHICLAAELIKAKETYRAPFRDMLYQAGETACESGARSTGIYYFAHSLMLLQDDPWDDNQPDVSYQETLQLFVRSAECYWHQGMFDEALSLIRTTFQHARDPCDMASSFILQSRVFAIRGDSFGAFQALKDCLSLLGSPIPPTTWEACDTEFQQIYGKLQNIDKEELLKRRASPDDRVLMTIGPVFIELLSAAFWSNSLLFYQSTLKLISIHLEKGTMSQVALAYVHLGTVAGGRFNMMQFAVDTGAIAKRIFQMFPDDYYTLGRGQTLQPMFLGHLEAPVGDLIPSLEGALQASLTAGDRILTLLNLGVQAHFRVMASHDAVELEAWVEETPLDMRNWQKDMRGGVFLMAARQYAKALQGKTDTGSPSLLLSDDDHNEAEYIDFLEQTASNPKRPKSIYLATKLPLLVLYGHNREAVALGEMLLPMLSSLWSERLNYSVRYYLSLAYMVLLRDEPEHSRRGGMIQHVQGTLKLLEACCTVTDANYRGWIHLLTAVLADINGDPQSTLENYEAAMDHNERYDFILDEAFALELYTGWLVNKKAYRAARHALKDCLSTYRRMSAYGKANHFASRYEWLVHSGRSFTTADQAVQTSVVDTGNTAFRLEQNDHDHFLGPETAVDRTQDWIVPETRRQESAPALHNGLSAVGLDMLDLSSILESSQVLSSELVVDKLMAKMSSILLESTGGTLCGLVIEDSQIEWSIACVATNEPDNDSGFSSGVTSFPASQPLDTVDDVVARQVTLYTLRFRETVFVQNLYEDDRFSNVSDAYLQRNPEGKAVICIPILHSDHLLGSIYVEGPPNSFTERNTQVLRLLVNQISISLANALLFKEVERVSASNEAMLEMQKRALSQARAAEIKAKEAEAIAVRNMKLKEEAAKAKSLFLANVSHELRTPLNGVIGMSELLKASPLNSEQSGYADSIRVCADTLLSIINDLLDYSKLEAGKMNVLEMPISLSETIAEVVRALAYTNAERGLKTIEQLHLDPEMLVMGDPVRLHQILMNLLSNSYKFTPRGSVTVRAVVDQETDDWVDVTCSVIDTGIGIPDEQKQKLFLPFSQIESSSARSYGGTGLGLSICKALIENVMHGTVRLDSQPGQGTTVTFSLRFKKVPKAQAGNQPQRTREPDPMARFSSQGNNGHEQSSGTCIDLSTIPRRDLRVCIAEDNLINQRIAISFVQKLGFKCDAYLDGFKTIDALERASENGRPFHLVLMDVQMPHCDGYEATKLIRKHPNPEIRNVLIIAMTASAIQGDREKCLDSGMNNYLAKPVRAQTLKALLDSYLNKNNEVEEIPNLAIEAKKLVKEALNEAEALPDVTSGNRDLEKQEDRNGGASVVGETKNGITAAEREGKKIERPSSSKLSYIMDDTMSQRQSLEHKRHHHFGRHRSGSYLSRRSSSYSATLDTTSSNAPPRIFEGTDAVHQNRKVALQRVIDTHHALELKHGDAAQTPTSTSSDRPTSSSSSMSSDPFTIDFADMSFPDAEVRAFRYLQRRWDANTYCTPDAEFATAIAGRKEKFEETAIKHFFSRVALWNASAEEKQEAGMTRSVFFFRNRRRRRSRAKSDVSRMLGIPERDDKDKEDEALEALKEVTTREGLAQLLWTLVHTDEELAGLREECMGALKEMYRVTVTGVEGDGS</sequence>
<feature type="domain" description="Response regulatory" evidence="17">
    <location>
        <begin position="2162"/>
        <end position="2285"/>
    </location>
</feature>
<dbReference type="PANTHER" id="PTHR43047:SF46">
    <property type="entry name" value="HISTIDINE KINASE_RESPONSE REGULATOR, PUTATIVE (AFU_ORTHOLOGUE AFUA_3G12550)-RELATED"/>
    <property type="match status" value="1"/>
</dbReference>
<evidence type="ECO:0000256" key="3">
    <source>
        <dbReference type="ARBA" id="ARBA00012438"/>
    </source>
</evidence>
<evidence type="ECO:0000256" key="10">
    <source>
        <dbReference type="ARBA" id="ARBA00022840"/>
    </source>
</evidence>
<evidence type="ECO:0000256" key="1">
    <source>
        <dbReference type="ARBA" id="ARBA00000085"/>
    </source>
</evidence>
<dbReference type="PROSITE" id="PS50011">
    <property type="entry name" value="PROTEIN_KINASE_DOM"/>
    <property type="match status" value="1"/>
</dbReference>
<evidence type="ECO:0000256" key="13">
    <source>
        <dbReference type="PROSITE-ProRule" id="PRU00169"/>
    </source>
</evidence>
<feature type="region of interest" description="Disordered" evidence="14">
    <location>
        <begin position="2315"/>
        <end position="2416"/>
    </location>
</feature>
<feature type="compositionally biased region" description="Low complexity" evidence="14">
    <location>
        <begin position="2451"/>
        <end position="2469"/>
    </location>
</feature>
<dbReference type="FunFam" id="3.30.565.10:FF:000010">
    <property type="entry name" value="Sensor histidine kinase RcsC"/>
    <property type="match status" value="1"/>
</dbReference>
<evidence type="ECO:0000259" key="16">
    <source>
        <dbReference type="PROSITE" id="PS50109"/>
    </source>
</evidence>
<dbReference type="GO" id="GO:0000155">
    <property type="term" value="F:phosphorelay sensor kinase activity"/>
    <property type="evidence" value="ECO:0007669"/>
    <property type="project" value="InterPro"/>
</dbReference>
<dbReference type="GO" id="GO:0009927">
    <property type="term" value="F:histidine phosphotransfer kinase activity"/>
    <property type="evidence" value="ECO:0007669"/>
    <property type="project" value="TreeGrafter"/>
</dbReference>
<evidence type="ECO:0000256" key="12">
    <source>
        <dbReference type="ARBA" id="ARBA00023136"/>
    </source>
</evidence>
<dbReference type="GO" id="GO:0005886">
    <property type="term" value="C:plasma membrane"/>
    <property type="evidence" value="ECO:0007669"/>
    <property type="project" value="UniProtKB-SubCell"/>
</dbReference>
<evidence type="ECO:0000256" key="6">
    <source>
        <dbReference type="ARBA" id="ARBA00022679"/>
    </source>
</evidence>
<dbReference type="Pfam" id="PF00512">
    <property type="entry name" value="HisKA"/>
    <property type="match status" value="1"/>
</dbReference>
<dbReference type="InterPro" id="IPR011009">
    <property type="entry name" value="Kinase-like_dom_sf"/>
</dbReference>
<feature type="compositionally biased region" description="Polar residues" evidence="14">
    <location>
        <begin position="2135"/>
        <end position="2149"/>
    </location>
</feature>
<dbReference type="InterPro" id="IPR003018">
    <property type="entry name" value="GAF"/>
</dbReference>
<feature type="compositionally biased region" description="Basic residues" evidence="14">
    <location>
        <begin position="2379"/>
        <end position="2390"/>
    </location>
</feature>
<keyword evidence="5 13" id="KW-0597">Phosphoprotein</keyword>
<dbReference type="Gene3D" id="3.30.565.10">
    <property type="entry name" value="Histidine kinase-like ATPase, C-terminal domain"/>
    <property type="match status" value="1"/>
</dbReference>
<feature type="compositionally biased region" description="Low complexity" evidence="14">
    <location>
        <begin position="2391"/>
        <end position="2402"/>
    </location>
</feature>
<evidence type="ECO:0000256" key="9">
    <source>
        <dbReference type="ARBA" id="ARBA00022777"/>
    </source>
</evidence>
<protein>
    <recommendedName>
        <fullName evidence="3">histidine kinase</fullName>
        <ecNumber evidence="3">2.7.13.3</ecNumber>
    </recommendedName>
</protein>
<feature type="region of interest" description="Disordered" evidence="14">
    <location>
        <begin position="51"/>
        <end position="110"/>
    </location>
</feature>
<feature type="region of interest" description="Disordered" evidence="14">
    <location>
        <begin position="2115"/>
        <end position="2150"/>
    </location>
</feature>
<proteinExistence type="predicted"/>